<dbReference type="PANTHER" id="PTHR31151">
    <property type="entry name" value="PROLINE-TRNA LIGASE (DUF1680)"/>
    <property type="match status" value="1"/>
</dbReference>
<evidence type="ECO:0000313" key="3">
    <source>
        <dbReference type="EMBL" id="KAL2048277.1"/>
    </source>
</evidence>
<organism evidence="3 4">
    <name type="scientific">Stereocaulon virgatum</name>
    <dbReference type="NCBI Taxonomy" id="373712"/>
    <lineage>
        <taxon>Eukaryota</taxon>
        <taxon>Fungi</taxon>
        <taxon>Dikarya</taxon>
        <taxon>Ascomycota</taxon>
        <taxon>Pezizomycotina</taxon>
        <taxon>Lecanoromycetes</taxon>
        <taxon>OSLEUM clade</taxon>
        <taxon>Lecanoromycetidae</taxon>
        <taxon>Lecanorales</taxon>
        <taxon>Lecanorineae</taxon>
        <taxon>Stereocaulaceae</taxon>
        <taxon>Stereocaulon</taxon>
    </lineage>
</organism>
<reference evidence="3 4" key="1">
    <citation type="submission" date="2024-09" db="EMBL/GenBank/DDBJ databases">
        <title>Rethinking Asexuality: The Enigmatic Case of Functional Sexual Genes in Lepraria (Stereocaulaceae).</title>
        <authorList>
            <person name="Doellman M."/>
            <person name="Sun Y."/>
            <person name="Barcenas-Pena A."/>
            <person name="Lumbsch H.T."/>
            <person name="Grewe F."/>
        </authorList>
    </citation>
    <scope>NUCLEOTIDE SEQUENCE [LARGE SCALE GENOMIC DNA]</scope>
    <source>
        <strain evidence="3 4">Mercado 3170</strain>
    </source>
</reference>
<name>A0ABR4ARF1_9LECA</name>
<comment type="caution">
    <text evidence="3">The sequence shown here is derived from an EMBL/GenBank/DDBJ whole genome shotgun (WGS) entry which is preliminary data.</text>
</comment>
<protein>
    <submittedName>
        <fullName evidence="3">Uncharacterized protein</fullName>
    </submittedName>
</protein>
<dbReference type="PANTHER" id="PTHR31151:SF0">
    <property type="entry name" value="PROLINE-TRNA LIGASE (DUF1680)"/>
    <property type="match status" value="1"/>
</dbReference>
<accession>A0ABR4ARF1</accession>
<proteinExistence type="predicted"/>
<gene>
    <name evidence="3" type="ORF">N7G274_000188</name>
</gene>
<evidence type="ECO:0000256" key="2">
    <source>
        <dbReference type="SAM" id="Phobius"/>
    </source>
</evidence>
<sequence length="839" mass="93251">MLLNDNPRLQPRLITSMELQNQHHPVDGSGDGSSPRDWVKDGACTALHPTVDHQTQRRLKGENASFHMLYTGQPNQYARTKRQGCQQWVPWLLSVFILYLFIPLDSSYLSLLGLDFPLLHPAQQVFESATSSLSLGQSIFNNTMSNPNVSLVPFTFQPLPLGSITPLGWLADQLTLMSDGLAGHEYDFYHIVHDSVWFEGYSEYSILNEGLPYWFNGLVPLAYGLNDSRLIHQVEDASDYIIEHQQSDGWLGPETEVASRDLWGRFPLFLGLIQLVEADPSRATKIIPAMQTFVDLMHSMLVENVGFTQIWGRVRYPDMLISLQWLYENYPEGNQEVLLETMHLLQSRSYDWSEYWTEGTFIFADLDTVQPPIEDGASPLFPFTHGVNAAQGLKAGATIYRFTANESLLANNRNGVNWTFTYHGDPAGSVIGDERESGLNANRGAELCTTVEMMYSMSYLYQALGDNYFGDRCELAAFNALPVSITSDHWARQYLNLASEPYSQHLSSPNPFWNVGEWGIIYGLEPNYPCCTVNMPQGLPKFLSASFVRVGEDGIGHALLGPSQVTTTTLSNVSVTVACNTNYPFSSVLHYNITSSSPFTLHLRVPSWNVHTNSSLRINDNGAEYPLTPDPQTGMTPVSLPAGNNRLTYTLGATIQVVPRANSTVSVYHGSLLYALDVGQTVTTLDVDLYNFSYADGDPSPYNTSTPYLPVQVHDFAFTNTTPWNIAIDPTSLVFHTTSDKINETALPNPLFDYRAPPTYITGKGCQVAWPLYNGLPAPLPALANGTTNRNCTGSMTDVVLRPYGSLKIHMAELPTVDLSMNLTSGSPLHRHAYEVVDE</sequence>
<feature type="transmembrane region" description="Helical" evidence="2">
    <location>
        <begin position="88"/>
        <end position="104"/>
    </location>
</feature>
<keyword evidence="2" id="KW-1133">Transmembrane helix</keyword>
<dbReference type="SUPFAM" id="SSF48208">
    <property type="entry name" value="Six-hairpin glycosidases"/>
    <property type="match status" value="1"/>
</dbReference>
<evidence type="ECO:0000313" key="4">
    <source>
        <dbReference type="Proteomes" id="UP001590950"/>
    </source>
</evidence>
<dbReference type="EMBL" id="JBEFKJ010000001">
    <property type="protein sequence ID" value="KAL2048277.1"/>
    <property type="molecule type" value="Genomic_DNA"/>
</dbReference>
<keyword evidence="2" id="KW-0812">Transmembrane</keyword>
<evidence type="ECO:0000256" key="1">
    <source>
        <dbReference type="SAM" id="MobiDB-lite"/>
    </source>
</evidence>
<keyword evidence="2" id="KW-0472">Membrane</keyword>
<dbReference type="InterPro" id="IPR008928">
    <property type="entry name" value="6-hairpin_glycosidase_sf"/>
</dbReference>
<dbReference type="Proteomes" id="UP001590950">
    <property type="component" value="Unassembled WGS sequence"/>
</dbReference>
<keyword evidence="4" id="KW-1185">Reference proteome</keyword>
<feature type="region of interest" description="Disordered" evidence="1">
    <location>
        <begin position="18"/>
        <end position="39"/>
    </location>
</feature>